<feature type="compositionally biased region" description="Polar residues" evidence="1">
    <location>
        <begin position="50"/>
        <end position="59"/>
    </location>
</feature>
<dbReference type="EMBL" id="AVOT02049685">
    <property type="protein sequence ID" value="MBW0544842.1"/>
    <property type="molecule type" value="Genomic_DNA"/>
</dbReference>
<dbReference type="AlphaFoldDB" id="A0A9Q3IL27"/>
<evidence type="ECO:0000313" key="3">
    <source>
        <dbReference type="Proteomes" id="UP000765509"/>
    </source>
</evidence>
<feature type="region of interest" description="Disordered" evidence="1">
    <location>
        <begin position="77"/>
        <end position="99"/>
    </location>
</feature>
<protein>
    <submittedName>
        <fullName evidence="2">Uncharacterized protein</fullName>
    </submittedName>
</protein>
<keyword evidence="3" id="KW-1185">Reference proteome</keyword>
<feature type="region of interest" description="Disordered" evidence="1">
    <location>
        <begin position="1"/>
        <end position="31"/>
    </location>
</feature>
<dbReference type="Proteomes" id="UP000765509">
    <property type="component" value="Unassembled WGS sequence"/>
</dbReference>
<evidence type="ECO:0000256" key="1">
    <source>
        <dbReference type="SAM" id="MobiDB-lite"/>
    </source>
</evidence>
<gene>
    <name evidence="2" type="ORF">O181_084557</name>
</gene>
<reference evidence="2" key="1">
    <citation type="submission" date="2021-03" db="EMBL/GenBank/DDBJ databases">
        <title>Draft genome sequence of rust myrtle Austropuccinia psidii MF-1, a brazilian biotype.</title>
        <authorList>
            <person name="Quecine M.C."/>
            <person name="Pachon D.M.R."/>
            <person name="Bonatelli M.L."/>
            <person name="Correr F.H."/>
            <person name="Franceschini L.M."/>
            <person name="Leite T.F."/>
            <person name="Margarido G.R.A."/>
            <person name="Almeida C.A."/>
            <person name="Ferrarezi J.A."/>
            <person name="Labate C.A."/>
        </authorList>
    </citation>
    <scope>NUCLEOTIDE SEQUENCE</scope>
    <source>
        <strain evidence="2">MF-1</strain>
    </source>
</reference>
<feature type="region of interest" description="Disordered" evidence="1">
    <location>
        <begin position="218"/>
        <end position="243"/>
    </location>
</feature>
<dbReference type="OrthoDB" id="2507825at2759"/>
<evidence type="ECO:0000313" key="2">
    <source>
        <dbReference type="EMBL" id="MBW0544842.1"/>
    </source>
</evidence>
<sequence>MIGFYDHTHRDLGHYTESVPEESPEGTSSHINHTIGEVLSGRIENKFNFEETTSQNSTQRQKRRTHKEACLHHQQLEQDQIAKRQRRNNDQVNSETQRLQQAEHCQAKCNQERNHKSHFFWNETSTKQLLEMMRELQMDYLNMDATTSGFIPWSHFFKTNENQKVTYDLLKNLSFDTLERRYKIYDFLKLMNTNSSGMNSIGLDLGDFCLSTNQQDIEQGGKETNPQGDKTNLGQGDKNSNSENEETIIRMENDSNNHEQGTETQERVALDTRANLLESSRRVF</sequence>
<proteinExistence type="predicted"/>
<accession>A0A9Q3IL27</accession>
<organism evidence="2 3">
    <name type="scientific">Austropuccinia psidii MF-1</name>
    <dbReference type="NCBI Taxonomy" id="1389203"/>
    <lineage>
        <taxon>Eukaryota</taxon>
        <taxon>Fungi</taxon>
        <taxon>Dikarya</taxon>
        <taxon>Basidiomycota</taxon>
        <taxon>Pucciniomycotina</taxon>
        <taxon>Pucciniomycetes</taxon>
        <taxon>Pucciniales</taxon>
        <taxon>Sphaerophragmiaceae</taxon>
        <taxon>Austropuccinia</taxon>
    </lineage>
</organism>
<name>A0A9Q3IL27_9BASI</name>
<feature type="compositionally biased region" description="Basic and acidic residues" evidence="1">
    <location>
        <begin position="1"/>
        <end position="14"/>
    </location>
</feature>
<feature type="compositionally biased region" description="Polar residues" evidence="1">
    <location>
        <begin position="218"/>
        <end position="242"/>
    </location>
</feature>
<feature type="compositionally biased region" description="Polar residues" evidence="1">
    <location>
        <begin position="90"/>
        <end position="99"/>
    </location>
</feature>
<comment type="caution">
    <text evidence="2">The sequence shown here is derived from an EMBL/GenBank/DDBJ whole genome shotgun (WGS) entry which is preliminary data.</text>
</comment>
<feature type="region of interest" description="Disordered" evidence="1">
    <location>
        <begin position="50"/>
        <end position="69"/>
    </location>
</feature>